<evidence type="ECO:0000313" key="2">
    <source>
        <dbReference type="EMBL" id="KAG6595385.1"/>
    </source>
</evidence>
<feature type="region of interest" description="Disordered" evidence="1">
    <location>
        <begin position="30"/>
        <end position="50"/>
    </location>
</feature>
<feature type="region of interest" description="Disordered" evidence="1">
    <location>
        <begin position="66"/>
        <end position="85"/>
    </location>
</feature>
<gene>
    <name evidence="2" type="ORF">SDJN03_11938</name>
</gene>
<evidence type="ECO:0000256" key="1">
    <source>
        <dbReference type="SAM" id="MobiDB-lite"/>
    </source>
</evidence>
<protein>
    <submittedName>
        <fullName evidence="2">Uncharacterized protein</fullName>
    </submittedName>
</protein>
<organism evidence="2 3">
    <name type="scientific">Cucurbita argyrosperma subsp. sororia</name>
    <dbReference type="NCBI Taxonomy" id="37648"/>
    <lineage>
        <taxon>Eukaryota</taxon>
        <taxon>Viridiplantae</taxon>
        <taxon>Streptophyta</taxon>
        <taxon>Embryophyta</taxon>
        <taxon>Tracheophyta</taxon>
        <taxon>Spermatophyta</taxon>
        <taxon>Magnoliopsida</taxon>
        <taxon>eudicotyledons</taxon>
        <taxon>Gunneridae</taxon>
        <taxon>Pentapetalae</taxon>
        <taxon>rosids</taxon>
        <taxon>fabids</taxon>
        <taxon>Cucurbitales</taxon>
        <taxon>Cucurbitaceae</taxon>
        <taxon>Cucurbiteae</taxon>
        <taxon>Cucurbita</taxon>
    </lineage>
</organism>
<sequence>MYTATRSFLCLLTALRKFDDGLQEQYEKKYDPAKQNSFESGSTAKVGPDLMLKGKGWRRNMKMIQRRRKRKNMKMIQRWRRKRKNMKMIQRWRKRKNMKMQKKSN</sequence>
<evidence type="ECO:0000313" key="3">
    <source>
        <dbReference type="Proteomes" id="UP000685013"/>
    </source>
</evidence>
<dbReference type="AlphaFoldDB" id="A0AAV6NAY2"/>
<proteinExistence type="predicted"/>
<feature type="compositionally biased region" description="Polar residues" evidence="1">
    <location>
        <begin position="34"/>
        <end position="43"/>
    </location>
</feature>
<dbReference type="EMBL" id="JAGKQH010000007">
    <property type="protein sequence ID" value="KAG6595385.1"/>
    <property type="molecule type" value="Genomic_DNA"/>
</dbReference>
<feature type="non-terminal residue" evidence="2">
    <location>
        <position position="1"/>
    </location>
</feature>
<reference evidence="2 3" key="1">
    <citation type="journal article" date="2021" name="Hortic Res">
        <title>The domestication of Cucurbita argyrosperma as revealed by the genome of its wild relative.</title>
        <authorList>
            <person name="Barrera-Redondo J."/>
            <person name="Sanchez-de la Vega G."/>
            <person name="Aguirre-Liguori J.A."/>
            <person name="Castellanos-Morales G."/>
            <person name="Gutierrez-Guerrero Y.T."/>
            <person name="Aguirre-Dugua X."/>
            <person name="Aguirre-Planter E."/>
            <person name="Tenaillon M.I."/>
            <person name="Lira-Saade R."/>
            <person name="Eguiarte L.E."/>
        </authorList>
    </citation>
    <scope>NUCLEOTIDE SEQUENCE [LARGE SCALE GENOMIC DNA]</scope>
    <source>
        <strain evidence="2">JBR-2021</strain>
    </source>
</reference>
<comment type="caution">
    <text evidence="2">The sequence shown here is derived from an EMBL/GenBank/DDBJ whole genome shotgun (WGS) entry which is preliminary data.</text>
</comment>
<name>A0AAV6NAY2_9ROSI</name>
<keyword evidence="3" id="KW-1185">Reference proteome</keyword>
<dbReference type="Proteomes" id="UP000685013">
    <property type="component" value="Chromosome 7"/>
</dbReference>
<accession>A0AAV6NAY2</accession>